<feature type="transmembrane region" description="Helical" evidence="1">
    <location>
        <begin position="74"/>
        <end position="92"/>
    </location>
</feature>
<dbReference type="InterPro" id="IPR007136">
    <property type="entry name" value="DUF347"/>
</dbReference>
<dbReference type="AlphaFoldDB" id="A0A0B4C8W4"/>
<organism evidence="2 3">
    <name type="scientific">Microbacterium hominis</name>
    <dbReference type="NCBI Taxonomy" id="162426"/>
    <lineage>
        <taxon>Bacteria</taxon>
        <taxon>Bacillati</taxon>
        <taxon>Actinomycetota</taxon>
        <taxon>Actinomycetes</taxon>
        <taxon>Micrococcales</taxon>
        <taxon>Microbacteriaceae</taxon>
        <taxon>Microbacterium</taxon>
    </lineage>
</organism>
<keyword evidence="1" id="KW-1133">Transmembrane helix</keyword>
<feature type="transmembrane region" description="Helical" evidence="1">
    <location>
        <begin position="221"/>
        <end position="242"/>
    </location>
</feature>
<evidence type="ECO:0000256" key="1">
    <source>
        <dbReference type="SAM" id="Phobius"/>
    </source>
</evidence>
<dbReference type="Proteomes" id="UP000031202">
    <property type="component" value="Unassembled WGS sequence"/>
</dbReference>
<name>A0A0B4C8W4_9MICO</name>
<feature type="transmembrane region" description="Helical" evidence="1">
    <location>
        <begin position="190"/>
        <end position="209"/>
    </location>
</feature>
<feature type="transmembrane region" description="Helical" evidence="1">
    <location>
        <begin position="137"/>
        <end position="156"/>
    </location>
</feature>
<evidence type="ECO:0000313" key="3">
    <source>
        <dbReference type="Proteomes" id="UP000031202"/>
    </source>
</evidence>
<sequence>MPDQLPPPTAQSRVPEPTLIFWVTKATSTALGEAVSDYSIRIMAPELAVLLGFAFFVGAVGFQLTRRRYGPTAYWMAVAAVGVFGTMAADVMHVALGVPYILTAAIGAAGLAVVFAAWRRSEGTVSVHAITTTRRELFYWAAVVGTFALGTAVGDLTAVGLGIGYVGSIALFTLAIAAIAAGFRWARWPAVPAFWAAYVLTRPWGASVADALAKPAADGGAGIGSGWVALALALVMVVLVAMMGRRAATLAPAAA</sequence>
<feature type="transmembrane region" description="Helical" evidence="1">
    <location>
        <begin position="162"/>
        <end position="183"/>
    </location>
</feature>
<feature type="transmembrane region" description="Helical" evidence="1">
    <location>
        <begin position="98"/>
        <end position="117"/>
    </location>
</feature>
<gene>
    <name evidence="2" type="ORF">RM52_09795</name>
</gene>
<keyword evidence="1" id="KW-0812">Transmembrane</keyword>
<dbReference type="Pfam" id="PF03988">
    <property type="entry name" value="DUF347"/>
    <property type="match status" value="3"/>
</dbReference>
<reference evidence="2 3" key="1">
    <citation type="submission" date="2014-12" db="EMBL/GenBank/DDBJ databases">
        <title>Genome sequencing of Microbacterium hominis TPW29.</title>
        <authorList>
            <person name="Tan P.W."/>
            <person name="Chan K.-G."/>
        </authorList>
    </citation>
    <scope>NUCLEOTIDE SEQUENCE [LARGE SCALE GENOMIC DNA]</scope>
    <source>
        <strain evidence="2 3">TPW29</strain>
    </source>
</reference>
<comment type="caution">
    <text evidence="2">The sequence shown here is derived from an EMBL/GenBank/DDBJ whole genome shotgun (WGS) entry which is preliminary data.</text>
</comment>
<keyword evidence="1" id="KW-0472">Membrane</keyword>
<dbReference type="EMBL" id="JWSZ01000012">
    <property type="protein sequence ID" value="KIC57544.1"/>
    <property type="molecule type" value="Genomic_DNA"/>
</dbReference>
<proteinExistence type="predicted"/>
<protein>
    <submittedName>
        <fullName evidence="2">Membrane protein</fullName>
    </submittedName>
</protein>
<accession>A0A0B4C8W4</accession>
<feature type="transmembrane region" description="Helical" evidence="1">
    <location>
        <begin position="42"/>
        <end position="62"/>
    </location>
</feature>
<evidence type="ECO:0000313" key="2">
    <source>
        <dbReference type="EMBL" id="KIC57544.1"/>
    </source>
</evidence>